<comment type="caution">
    <text evidence="2">The sequence shown here is derived from an EMBL/GenBank/DDBJ whole genome shotgun (WGS) entry which is preliminary data.</text>
</comment>
<organism evidence="2 3">
    <name type="scientific">Pleurodeles waltl</name>
    <name type="common">Iberian ribbed newt</name>
    <dbReference type="NCBI Taxonomy" id="8319"/>
    <lineage>
        <taxon>Eukaryota</taxon>
        <taxon>Metazoa</taxon>
        <taxon>Chordata</taxon>
        <taxon>Craniata</taxon>
        <taxon>Vertebrata</taxon>
        <taxon>Euteleostomi</taxon>
        <taxon>Amphibia</taxon>
        <taxon>Batrachia</taxon>
        <taxon>Caudata</taxon>
        <taxon>Salamandroidea</taxon>
        <taxon>Salamandridae</taxon>
        <taxon>Pleurodelinae</taxon>
        <taxon>Pleurodeles</taxon>
    </lineage>
</organism>
<sequence length="67" mass="7854">MAADGVRVTVTRKSIHQNGRRKKKRTSRRTQYTLDAPGFKRTYRKSSRTQCMRKMKLSVAHDRLTTT</sequence>
<feature type="compositionally biased region" description="Basic residues" evidence="1">
    <location>
        <begin position="13"/>
        <end position="28"/>
    </location>
</feature>
<gene>
    <name evidence="2" type="ORF">NDU88_004545</name>
</gene>
<reference evidence="2" key="1">
    <citation type="journal article" date="2022" name="bioRxiv">
        <title>Sequencing and chromosome-scale assembly of the giantPleurodeles waltlgenome.</title>
        <authorList>
            <person name="Brown T."/>
            <person name="Elewa A."/>
            <person name="Iarovenko S."/>
            <person name="Subramanian E."/>
            <person name="Araus A.J."/>
            <person name="Petzold A."/>
            <person name="Susuki M."/>
            <person name="Suzuki K.-i.T."/>
            <person name="Hayashi T."/>
            <person name="Toyoda A."/>
            <person name="Oliveira C."/>
            <person name="Osipova E."/>
            <person name="Leigh N.D."/>
            <person name="Simon A."/>
            <person name="Yun M.H."/>
        </authorList>
    </citation>
    <scope>NUCLEOTIDE SEQUENCE</scope>
    <source>
        <strain evidence="2">20211129_DDA</strain>
        <tissue evidence="2">Liver</tissue>
    </source>
</reference>
<dbReference type="AlphaFoldDB" id="A0AAV7SJ32"/>
<evidence type="ECO:0000313" key="2">
    <source>
        <dbReference type="EMBL" id="KAJ1164099.1"/>
    </source>
</evidence>
<evidence type="ECO:0000313" key="3">
    <source>
        <dbReference type="Proteomes" id="UP001066276"/>
    </source>
</evidence>
<protein>
    <submittedName>
        <fullName evidence="2">Uncharacterized protein</fullName>
    </submittedName>
</protein>
<name>A0AAV7SJ32_PLEWA</name>
<keyword evidence="3" id="KW-1185">Reference proteome</keyword>
<accession>A0AAV7SJ32</accession>
<proteinExistence type="predicted"/>
<feature type="region of interest" description="Disordered" evidence="1">
    <location>
        <begin position="1"/>
        <end position="29"/>
    </location>
</feature>
<evidence type="ECO:0000256" key="1">
    <source>
        <dbReference type="SAM" id="MobiDB-lite"/>
    </source>
</evidence>
<dbReference type="Proteomes" id="UP001066276">
    <property type="component" value="Chromosome 4_2"/>
</dbReference>
<dbReference type="EMBL" id="JANPWB010000008">
    <property type="protein sequence ID" value="KAJ1164099.1"/>
    <property type="molecule type" value="Genomic_DNA"/>
</dbReference>